<sequence length="361" mass="41967">MRPNLFDYAGSELSQDAFFCWLFAHLEKDTPGPAADISREILTYIHERAEVLYRTTLPNLAASFVTVERQVLQIDILLTCTCPDTGRKTAVILEDKTESGESRPHQPEYYARRLEGKRRFDHVIPVLLKTGFTTKSDEENYALRGVVFIGRHALDSFFQKHEKSVEKDVILSDWRGMFQRRYLHPADAAETWTPHPEDTLPDVLEEGKAFPPELFFTRLTEALFPEPIASLTMKTHRRQGAGHADWHLEWKRPSWISRVNGFSVRIYFIWDGRRCSLVVKTAPHPYRSKKRLRDEEQAAYEAVRSHVQQELDLPPGWKRTNHFLQTARFKELNEHTIHHLQQVLPQHIRQIAASIDQALPI</sequence>
<accession>A0A2P6MJR7</accession>
<protein>
    <recommendedName>
        <fullName evidence="3">PD-(D/E)XK nuclease family protein</fullName>
    </recommendedName>
</protein>
<evidence type="ECO:0000313" key="2">
    <source>
        <dbReference type="Proteomes" id="UP000243650"/>
    </source>
</evidence>
<evidence type="ECO:0000313" key="1">
    <source>
        <dbReference type="EMBL" id="PRO66517.1"/>
    </source>
</evidence>
<comment type="caution">
    <text evidence="1">The sequence shown here is derived from an EMBL/GenBank/DDBJ whole genome shotgun (WGS) entry which is preliminary data.</text>
</comment>
<dbReference type="AlphaFoldDB" id="A0A2P6MJR7"/>
<reference evidence="1 2" key="1">
    <citation type="submission" date="2018-03" db="EMBL/GenBank/DDBJ databases">
        <title>Bacillus urumqiensis sp. nov., a moderately haloalkaliphilic bacterium isolated from a salt lake.</title>
        <authorList>
            <person name="Zhao B."/>
            <person name="Liao Z."/>
        </authorList>
    </citation>
    <scope>NUCLEOTIDE SEQUENCE [LARGE SCALE GENOMIC DNA]</scope>
    <source>
        <strain evidence="1 2">BZ-SZ-XJ18</strain>
    </source>
</reference>
<dbReference type="OrthoDB" id="6796607at2"/>
<gene>
    <name evidence="1" type="ORF">C6I21_04020</name>
</gene>
<keyword evidence="2" id="KW-1185">Reference proteome</keyword>
<name>A0A2P6MJR7_ALKUR</name>
<organism evidence="1 2">
    <name type="scientific">Alkalicoccus urumqiensis</name>
    <name type="common">Bacillus urumqiensis</name>
    <dbReference type="NCBI Taxonomy" id="1548213"/>
    <lineage>
        <taxon>Bacteria</taxon>
        <taxon>Bacillati</taxon>
        <taxon>Bacillota</taxon>
        <taxon>Bacilli</taxon>
        <taxon>Bacillales</taxon>
        <taxon>Bacillaceae</taxon>
        <taxon>Alkalicoccus</taxon>
    </lineage>
</organism>
<dbReference type="Proteomes" id="UP000243650">
    <property type="component" value="Unassembled WGS sequence"/>
</dbReference>
<dbReference type="EMBL" id="PVNS01000003">
    <property type="protein sequence ID" value="PRO66517.1"/>
    <property type="molecule type" value="Genomic_DNA"/>
</dbReference>
<proteinExistence type="predicted"/>
<dbReference type="RefSeq" id="WP_105958154.1">
    <property type="nucleotide sequence ID" value="NZ_PVNS01000003.1"/>
</dbReference>
<evidence type="ECO:0008006" key="3">
    <source>
        <dbReference type="Google" id="ProtNLM"/>
    </source>
</evidence>